<dbReference type="Proteomes" id="UP000186666">
    <property type="component" value="Unassembled WGS sequence"/>
</dbReference>
<accession>A0ABY1JVR1</accession>
<name>A0ABY1JVR1_9BACL</name>
<comment type="caution">
    <text evidence="2">The sequence shown here is derived from an EMBL/GenBank/DDBJ whole genome shotgun (WGS) entry which is preliminary data.</text>
</comment>
<dbReference type="EMBL" id="FTNK01000004">
    <property type="protein sequence ID" value="SIQ85004.1"/>
    <property type="molecule type" value="Genomic_DNA"/>
</dbReference>
<feature type="transmembrane region" description="Helical" evidence="1">
    <location>
        <begin position="175"/>
        <end position="195"/>
    </location>
</feature>
<dbReference type="RefSeq" id="WP_068585170.1">
    <property type="nucleotide sequence ID" value="NZ_FTNK01000004.1"/>
</dbReference>
<keyword evidence="1" id="KW-0812">Transmembrane</keyword>
<gene>
    <name evidence="2" type="ORF">SAMN05421578_104337</name>
</gene>
<sequence length="374" mass="42856">MQEYVLSGGEIVRLKQYIERKHLGIEPKLRASILADAVHRIIEGRLPSFPDEVKKAVCYELLKQHRETLVIQTDDVLQHCMTLDLSNEDLLSSLSEWVSNSSTFPLQEEMFSEILLQWSQKQSSTISLQALEREWSQGQEVSSVSVELAVAMEAEDTTVPIVVPYWNRIRFNRRISMTMACICAIGLVIMVVLSMNQQSSAPATNVDTLNIQQPINRASNLEGGIPEELKYVVIDRKRLQQYLRNRNSMLAEEPYLSEIIEASKKYDIHPLLLFAITGQEQGFVPKDHQQVEEIANNPFNVFGSWESYNTSITRSASIAAKTVFNISSKRPGGSQPIQWLNRTYAEDPNWWKGVTWFFNELKREVEDESFVWPE</sequence>
<protein>
    <submittedName>
        <fullName evidence="2">Mannosyl-glycoprotein endo-beta-N-acetylglucosaminidase</fullName>
    </submittedName>
</protein>
<keyword evidence="1" id="KW-1133">Transmembrane helix</keyword>
<evidence type="ECO:0000256" key="1">
    <source>
        <dbReference type="SAM" id="Phobius"/>
    </source>
</evidence>
<evidence type="ECO:0000313" key="2">
    <source>
        <dbReference type="EMBL" id="SIQ85004.1"/>
    </source>
</evidence>
<keyword evidence="1" id="KW-0472">Membrane</keyword>
<organism evidence="2 3">
    <name type="scientific">Paenibacillus macquariensis</name>
    <dbReference type="NCBI Taxonomy" id="948756"/>
    <lineage>
        <taxon>Bacteria</taxon>
        <taxon>Bacillati</taxon>
        <taxon>Bacillota</taxon>
        <taxon>Bacilli</taxon>
        <taxon>Bacillales</taxon>
        <taxon>Paenibacillaceae</taxon>
        <taxon>Paenibacillus</taxon>
    </lineage>
</organism>
<reference evidence="2 3" key="1">
    <citation type="submission" date="2017-01" db="EMBL/GenBank/DDBJ databases">
        <authorList>
            <person name="Varghese N."/>
            <person name="Submissions S."/>
        </authorList>
    </citation>
    <scope>NUCLEOTIDE SEQUENCE [LARGE SCALE GENOMIC DNA]</scope>
    <source>
        <strain evidence="2 3">ATCC 23464</strain>
    </source>
</reference>
<evidence type="ECO:0000313" key="3">
    <source>
        <dbReference type="Proteomes" id="UP000186666"/>
    </source>
</evidence>
<proteinExistence type="predicted"/>
<keyword evidence="3" id="KW-1185">Reference proteome</keyword>